<gene>
    <name evidence="6" type="ORF">FNH06_13970</name>
</gene>
<reference evidence="6 7" key="1">
    <citation type="submission" date="2019-07" db="EMBL/GenBank/DDBJ databases">
        <title>New species of Amycolatopsis and Streptomyces.</title>
        <authorList>
            <person name="Duangmal K."/>
            <person name="Teo W.F.A."/>
            <person name="Lipun K."/>
        </authorList>
    </citation>
    <scope>NUCLEOTIDE SEQUENCE [LARGE SCALE GENOMIC DNA]</scope>
    <source>
        <strain evidence="6 7">JCM 30562</strain>
    </source>
</reference>
<dbReference type="Gene3D" id="1.10.357.10">
    <property type="entry name" value="Tetracycline Repressor, domain 2"/>
    <property type="match status" value="1"/>
</dbReference>
<dbReference type="PANTHER" id="PTHR30055">
    <property type="entry name" value="HTH-TYPE TRANSCRIPTIONAL REGULATOR RUTR"/>
    <property type="match status" value="1"/>
</dbReference>
<dbReference type="InterPro" id="IPR009057">
    <property type="entry name" value="Homeodomain-like_sf"/>
</dbReference>
<evidence type="ECO:0000256" key="2">
    <source>
        <dbReference type="ARBA" id="ARBA00023125"/>
    </source>
</evidence>
<keyword evidence="1" id="KW-0805">Transcription regulation</keyword>
<dbReference type="SUPFAM" id="SSF46689">
    <property type="entry name" value="Homeodomain-like"/>
    <property type="match status" value="1"/>
</dbReference>
<dbReference type="Proteomes" id="UP000318578">
    <property type="component" value="Unassembled WGS sequence"/>
</dbReference>
<comment type="caution">
    <text evidence="6">The sequence shown here is derived from an EMBL/GenBank/DDBJ whole genome shotgun (WGS) entry which is preliminary data.</text>
</comment>
<dbReference type="GO" id="GO:0000976">
    <property type="term" value="F:transcription cis-regulatory region binding"/>
    <property type="evidence" value="ECO:0007669"/>
    <property type="project" value="TreeGrafter"/>
</dbReference>
<feature type="DNA-binding region" description="H-T-H motif" evidence="4">
    <location>
        <begin position="36"/>
        <end position="55"/>
    </location>
</feature>
<protein>
    <submittedName>
        <fullName evidence="6">TetR/AcrR family transcriptional regulator</fullName>
    </submittedName>
</protein>
<evidence type="ECO:0000259" key="5">
    <source>
        <dbReference type="PROSITE" id="PS50977"/>
    </source>
</evidence>
<keyword evidence="7" id="KW-1185">Reference proteome</keyword>
<keyword evidence="3" id="KW-0804">Transcription</keyword>
<feature type="domain" description="HTH tetR-type" evidence="5">
    <location>
        <begin position="14"/>
        <end position="73"/>
    </location>
</feature>
<evidence type="ECO:0000256" key="3">
    <source>
        <dbReference type="ARBA" id="ARBA00023163"/>
    </source>
</evidence>
<name>A0A558ADE1_9PSEU</name>
<dbReference type="AlphaFoldDB" id="A0A558ADE1"/>
<dbReference type="Pfam" id="PF00440">
    <property type="entry name" value="TetR_N"/>
    <property type="match status" value="1"/>
</dbReference>
<accession>A0A558ADE1</accession>
<dbReference type="PANTHER" id="PTHR30055:SF234">
    <property type="entry name" value="HTH-TYPE TRANSCRIPTIONAL REGULATOR BETI"/>
    <property type="match status" value="1"/>
</dbReference>
<dbReference type="InterPro" id="IPR050109">
    <property type="entry name" value="HTH-type_TetR-like_transc_reg"/>
</dbReference>
<dbReference type="OrthoDB" id="956698at2"/>
<evidence type="ECO:0000313" key="6">
    <source>
        <dbReference type="EMBL" id="TVT22282.1"/>
    </source>
</evidence>
<evidence type="ECO:0000256" key="4">
    <source>
        <dbReference type="PROSITE-ProRule" id="PRU00335"/>
    </source>
</evidence>
<evidence type="ECO:0000313" key="7">
    <source>
        <dbReference type="Proteomes" id="UP000318578"/>
    </source>
</evidence>
<dbReference type="GO" id="GO:0003700">
    <property type="term" value="F:DNA-binding transcription factor activity"/>
    <property type="evidence" value="ECO:0007669"/>
    <property type="project" value="TreeGrafter"/>
</dbReference>
<sequence>MSREAVPLADEQRDVARARILRSARIVLAQKGFAATVDDVAEGAGVNRRTVFRHFATRDGLFAAAIKEGVHRYAVQVPPAPESGDLREWLVELLVVSHHLNASNGRVYWELAALEPADLPDELAKAAAERRESRKRGAVRVTTRLWHARGGRGAPPVWLVDAVAVHLSGFTTQALAGDFGRSPDEVAQVSAQVLEAALTAALARQE</sequence>
<dbReference type="PROSITE" id="PS50977">
    <property type="entry name" value="HTH_TETR_2"/>
    <property type="match status" value="1"/>
</dbReference>
<evidence type="ECO:0000256" key="1">
    <source>
        <dbReference type="ARBA" id="ARBA00023015"/>
    </source>
</evidence>
<dbReference type="EMBL" id="VJZA01000019">
    <property type="protein sequence ID" value="TVT22282.1"/>
    <property type="molecule type" value="Genomic_DNA"/>
</dbReference>
<dbReference type="PRINTS" id="PR00455">
    <property type="entry name" value="HTHTETR"/>
</dbReference>
<dbReference type="RefSeq" id="WP_144638321.1">
    <property type="nucleotide sequence ID" value="NZ_BNAX01000006.1"/>
</dbReference>
<dbReference type="InterPro" id="IPR001647">
    <property type="entry name" value="HTH_TetR"/>
</dbReference>
<organism evidence="6 7">
    <name type="scientific">Amycolatopsis acidiphila</name>
    <dbReference type="NCBI Taxonomy" id="715473"/>
    <lineage>
        <taxon>Bacteria</taxon>
        <taxon>Bacillati</taxon>
        <taxon>Actinomycetota</taxon>
        <taxon>Actinomycetes</taxon>
        <taxon>Pseudonocardiales</taxon>
        <taxon>Pseudonocardiaceae</taxon>
        <taxon>Amycolatopsis</taxon>
    </lineage>
</organism>
<proteinExistence type="predicted"/>
<keyword evidence="2 4" id="KW-0238">DNA-binding</keyword>